<keyword evidence="10" id="KW-0966">Cell projection</keyword>
<keyword evidence="3" id="KW-0678">Repressor</keyword>
<dbReference type="GO" id="GO:0045892">
    <property type="term" value="P:negative regulation of DNA-templated transcription"/>
    <property type="evidence" value="ECO:0007669"/>
    <property type="project" value="InterPro"/>
</dbReference>
<keyword evidence="10" id="KW-0969">Cilium</keyword>
<feature type="domain" description="Anti-sigma-28 factor FlgM C-terminal" evidence="9">
    <location>
        <begin position="42"/>
        <end position="93"/>
    </location>
</feature>
<dbReference type="Proteomes" id="UP000445000">
    <property type="component" value="Unassembled WGS sequence"/>
</dbReference>
<evidence type="ECO:0000256" key="7">
    <source>
        <dbReference type="ARBA" id="ARBA00024739"/>
    </source>
</evidence>
<reference evidence="11" key="1">
    <citation type="submission" date="2020-01" db="EMBL/GenBank/DDBJ databases">
        <title>'Steroidobacter agaridevorans' sp. nov., agar-degrading bacteria isolated from rhizosphere soils.</title>
        <authorList>
            <person name="Ikenaga M."/>
            <person name="Kataoka M."/>
            <person name="Murouchi A."/>
            <person name="Katsuragi S."/>
            <person name="Sakai M."/>
        </authorList>
    </citation>
    <scope>NUCLEOTIDE SEQUENCE [LARGE SCALE GENOMIC DNA]</scope>
    <source>
        <strain evidence="11">YU21-B</strain>
    </source>
</reference>
<dbReference type="SUPFAM" id="SSF101498">
    <property type="entry name" value="Anti-sigma factor FlgM"/>
    <property type="match status" value="1"/>
</dbReference>
<evidence type="ECO:0000259" key="9">
    <source>
        <dbReference type="Pfam" id="PF04316"/>
    </source>
</evidence>
<keyword evidence="6" id="KW-0804">Transcription</keyword>
<dbReference type="Pfam" id="PF04316">
    <property type="entry name" value="FlgM"/>
    <property type="match status" value="1"/>
</dbReference>
<keyword evidence="5" id="KW-0805">Transcription regulation</keyword>
<evidence type="ECO:0000256" key="4">
    <source>
        <dbReference type="ARBA" id="ARBA00022795"/>
    </source>
</evidence>
<accession>A0A829YNP8</accession>
<organism evidence="10 11">
    <name type="scientific">Steroidobacter agaridevorans</name>
    <dbReference type="NCBI Taxonomy" id="2695856"/>
    <lineage>
        <taxon>Bacteria</taxon>
        <taxon>Pseudomonadati</taxon>
        <taxon>Pseudomonadota</taxon>
        <taxon>Gammaproteobacteria</taxon>
        <taxon>Steroidobacterales</taxon>
        <taxon>Steroidobacteraceae</taxon>
        <taxon>Steroidobacter</taxon>
    </lineage>
</organism>
<keyword evidence="11" id="KW-1185">Reference proteome</keyword>
<proteinExistence type="inferred from homology"/>
<evidence type="ECO:0000256" key="2">
    <source>
        <dbReference type="ARBA" id="ARBA00017823"/>
    </source>
</evidence>
<evidence type="ECO:0000256" key="3">
    <source>
        <dbReference type="ARBA" id="ARBA00022491"/>
    </source>
</evidence>
<keyword evidence="10" id="KW-0282">Flagellum</keyword>
<evidence type="ECO:0000313" key="10">
    <source>
        <dbReference type="EMBL" id="GFE84779.1"/>
    </source>
</evidence>
<dbReference type="InterPro" id="IPR035890">
    <property type="entry name" value="Anti-sigma-28_factor_FlgM_sf"/>
</dbReference>
<comment type="similarity">
    <text evidence="1">Belongs to the FlgM family.</text>
</comment>
<evidence type="ECO:0000256" key="1">
    <source>
        <dbReference type="ARBA" id="ARBA00005322"/>
    </source>
</evidence>
<dbReference type="InterPro" id="IPR031316">
    <property type="entry name" value="FlgM_C"/>
</dbReference>
<dbReference type="InterPro" id="IPR007412">
    <property type="entry name" value="FlgM"/>
</dbReference>
<evidence type="ECO:0000256" key="6">
    <source>
        <dbReference type="ARBA" id="ARBA00023163"/>
    </source>
</evidence>
<dbReference type="RefSeq" id="WP_161816360.1">
    <property type="nucleotide sequence ID" value="NZ_BLJN01000010.1"/>
</dbReference>
<keyword evidence="4" id="KW-1005">Bacterial flagellum biogenesis</keyword>
<dbReference type="EMBL" id="BLJN01000010">
    <property type="protein sequence ID" value="GFE84779.1"/>
    <property type="molecule type" value="Genomic_DNA"/>
</dbReference>
<comment type="caution">
    <text evidence="10">The sequence shown here is derived from an EMBL/GenBank/DDBJ whole genome shotgun (WGS) entry which is preliminary data.</text>
</comment>
<gene>
    <name evidence="10" type="primary">flgM</name>
    <name evidence="10" type="ORF">GCM10011487_67790</name>
</gene>
<comment type="function">
    <text evidence="7">Responsible for the coupling of flagellin expression to flagellar assembly by preventing expression of the flagellin genes when a component of the middle class of proteins is defective. It negatively regulates flagellar genes by inhibiting the activity of FliA by directly binding to FliA.</text>
</comment>
<evidence type="ECO:0000256" key="8">
    <source>
        <dbReference type="ARBA" id="ARBA00030117"/>
    </source>
</evidence>
<sequence>MTTKITGYQNTPVQVGTDKSVTRAKDGAAGSAEVASKPANPVQITDQARKLAALEQTVNSVPVVNEAKVARIRQAIEDGSYQVVPERIADKLLRMDRDLGAAAK</sequence>
<protein>
    <recommendedName>
        <fullName evidence="2">Negative regulator of flagellin synthesis</fullName>
    </recommendedName>
    <alternativeName>
        <fullName evidence="8">Anti-sigma-28 factor</fullName>
    </alternativeName>
</protein>
<evidence type="ECO:0000256" key="5">
    <source>
        <dbReference type="ARBA" id="ARBA00023015"/>
    </source>
</evidence>
<dbReference type="AlphaFoldDB" id="A0A829YNP8"/>
<dbReference type="GO" id="GO:0044781">
    <property type="term" value="P:bacterial-type flagellum organization"/>
    <property type="evidence" value="ECO:0007669"/>
    <property type="project" value="UniProtKB-KW"/>
</dbReference>
<dbReference type="NCBIfam" id="TIGR03824">
    <property type="entry name" value="FlgM_jcvi"/>
    <property type="match status" value="1"/>
</dbReference>
<name>A0A829YNP8_9GAMM</name>
<evidence type="ECO:0000313" key="11">
    <source>
        <dbReference type="Proteomes" id="UP000445000"/>
    </source>
</evidence>